<dbReference type="SUPFAM" id="SSF50249">
    <property type="entry name" value="Nucleic acid-binding proteins"/>
    <property type="match status" value="1"/>
</dbReference>
<organism evidence="3 4">
    <name type="scientific">Lachancea meyersii CBS 8951</name>
    <dbReference type="NCBI Taxonomy" id="1266667"/>
    <lineage>
        <taxon>Eukaryota</taxon>
        <taxon>Fungi</taxon>
        <taxon>Dikarya</taxon>
        <taxon>Ascomycota</taxon>
        <taxon>Saccharomycotina</taxon>
        <taxon>Saccharomycetes</taxon>
        <taxon>Saccharomycetales</taxon>
        <taxon>Saccharomycetaceae</taxon>
        <taxon>Lachancea</taxon>
    </lineage>
</organism>
<evidence type="ECO:0000313" key="4">
    <source>
        <dbReference type="Proteomes" id="UP000191144"/>
    </source>
</evidence>
<dbReference type="InterPro" id="IPR012340">
    <property type="entry name" value="NA-bd_OB-fold"/>
</dbReference>
<gene>
    <name evidence="3" type="ORF">LAME_0F16358G</name>
</gene>
<dbReference type="EMBL" id="LT598477">
    <property type="protein sequence ID" value="SCU96470.1"/>
    <property type="molecule type" value="Genomic_DNA"/>
</dbReference>
<dbReference type="InterPro" id="IPR011564">
    <property type="entry name" value="Telomer_end-bd_POT1/Cdc13"/>
</dbReference>
<dbReference type="Pfam" id="PF18233">
    <property type="entry name" value="Cdc13_OB4_dimer"/>
    <property type="match status" value="1"/>
</dbReference>
<feature type="domain" description="Telomeric single stranded DNA binding POT1/Cdc13" evidence="2">
    <location>
        <begin position="543"/>
        <end position="696"/>
    </location>
</feature>
<dbReference type="GO" id="GO:0003677">
    <property type="term" value="F:DNA binding"/>
    <property type="evidence" value="ECO:0007669"/>
    <property type="project" value="InterPro"/>
</dbReference>
<dbReference type="Pfam" id="PF16853">
    <property type="entry name" value="CDC13_N"/>
    <property type="match status" value="1"/>
</dbReference>
<dbReference type="GO" id="GO:0000723">
    <property type="term" value="P:telomere maintenance"/>
    <property type="evidence" value="ECO:0007669"/>
    <property type="project" value="InterPro"/>
</dbReference>
<evidence type="ECO:0000256" key="1">
    <source>
        <dbReference type="SAM" id="MobiDB-lite"/>
    </source>
</evidence>
<protein>
    <submittedName>
        <fullName evidence="3">LAME_0F16358g1_1</fullName>
    </submittedName>
</protein>
<proteinExistence type="predicted"/>
<dbReference type="Gene3D" id="2.40.50.810">
    <property type="match status" value="1"/>
</dbReference>
<keyword evidence="4" id="KW-1185">Reference proteome</keyword>
<dbReference type="AlphaFoldDB" id="A0A1G4JZ25"/>
<dbReference type="Proteomes" id="UP000191144">
    <property type="component" value="Chromosome F"/>
</dbReference>
<accession>A0A1G4JZ25</accession>
<reference evidence="4" key="1">
    <citation type="submission" date="2016-03" db="EMBL/GenBank/DDBJ databases">
        <authorList>
            <person name="Devillers Hugo."/>
        </authorList>
    </citation>
    <scope>NUCLEOTIDE SEQUENCE [LARGE SCALE GENOMIC DNA]</scope>
</reference>
<feature type="compositionally biased region" description="Polar residues" evidence="1">
    <location>
        <begin position="318"/>
        <end position="332"/>
    </location>
</feature>
<sequence length="912" mass="102932">MDNKTTREYIFIKSPDELLGFFSEDEVVNSDIEFVSVLTDIDFDTNSRCHLYFKNFQNGDTAEPDYTCRITCNTPATLNLTQMTLSLFSQHFDLELPDLEQENHFRMEDVHLDKLCFVKCKGSFVSRGNKGGIFLQGLRPVDLAATLFAAKEKDMGSAVYDSTQAIFDNLIKLNCNSKAQFKFVKLSNLTNDMRQYFQTRQESMQLMKARNPIYGVARAHYDHDSLNDFDSQVSDTDPDFNSVSFFHKSRTDNDREYQCDSFINDSVGNSEISQRDASEVIDIATADKERLPASNKSIQPSIRTYPRMIPKVEVSSPKLNAASSHNPNTASYTRDHLHRPYRSDVVTNSQVVENNMHSSNGTTHNPTKKRRFSAITNNDINSMISLVSNAATDEILTLEMKIVGMRIERNSTGPSVAIFCQADSQELESESKILYADVNCLEIKAHSSDNIRCGSDIIDAESSEKLMEILWNYCKEEIAEIKVKKVPLLLGNGHFTFTLTLRSVYLKDWDNDIVSPPLTPGPSQVVVSSCESSQELRDPLKTFSSISVKENQVEFLKTFGLLVSAKRFGPKVTKFAFTDFTSHPRNTLSAFDAFLGTYDNRLAQSQAFPFVIYSDHLAEFARRIREKMGLAYQDLFDGYDNNLTHRGIVCRLELKVKLYNGGVDGIIRTCDPVFADDASLRPDERAFLSAFYARSITQIPQSLLVNKFDSYRLFFPITMFNGLVVIRRQNGQDAGTTVPRLEMSSWSNPIAQWEPPNLSAVAEGLKIISGMELPVLASVGHLESAAVFEMKAKIVDAFQAPEWLIFYLTNDYITQDMLDPHRLLRVEIPGARNVARFYGGGTSRLTGQDIMRITCGQELTFRLSPFKVPVSSSKQLRVWCPIECTIYEMKAELSARQAALNVHVKQEDQISG</sequence>
<name>A0A1G4JZ25_9SACH</name>
<dbReference type="InterPro" id="IPR031749">
    <property type="entry name" value="Cdc13_N"/>
</dbReference>
<dbReference type="OrthoDB" id="4067010at2759"/>
<dbReference type="Gene3D" id="2.40.50.800">
    <property type="match status" value="1"/>
</dbReference>
<dbReference type="Gene3D" id="2.40.50.140">
    <property type="entry name" value="Nucleic acid-binding proteins"/>
    <property type="match status" value="1"/>
</dbReference>
<feature type="region of interest" description="Disordered" evidence="1">
    <location>
        <begin position="318"/>
        <end position="341"/>
    </location>
</feature>
<dbReference type="GO" id="GO:0000781">
    <property type="term" value="C:chromosome, telomeric region"/>
    <property type="evidence" value="ECO:0007669"/>
    <property type="project" value="InterPro"/>
</dbReference>
<evidence type="ECO:0000259" key="2">
    <source>
        <dbReference type="SMART" id="SM00976"/>
    </source>
</evidence>
<dbReference type="Gene3D" id="1.10.10.2380">
    <property type="match status" value="1"/>
</dbReference>
<dbReference type="InterPro" id="IPR041028">
    <property type="entry name" value="Cdc13_OB4_dimer"/>
</dbReference>
<evidence type="ECO:0000313" key="3">
    <source>
        <dbReference type="EMBL" id="SCU96470.1"/>
    </source>
</evidence>
<dbReference type="SMART" id="SM00976">
    <property type="entry name" value="Telo_bind"/>
    <property type="match status" value="1"/>
</dbReference>